<feature type="transmembrane region" description="Helical" evidence="1">
    <location>
        <begin position="151"/>
        <end position="173"/>
    </location>
</feature>
<name>A0A371P9E2_9ACTN</name>
<gene>
    <name evidence="2" type="ORF">DX116_00125</name>
</gene>
<dbReference type="EMBL" id="QUBR01000001">
    <property type="protein sequence ID" value="REK72100.1"/>
    <property type="molecule type" value="Genomic_DNA"/>
</dbReference>
<accession>A0A371P9E2</accession>
<feature type="transmembrane region" description="Helical" evidence="1">
    <location>
        <begin position="75"/>
        <end position="95"/>
    </location>
</feature>
<evidence type="ECO:0000256" key="1">
    <source>
        <dbReference type="SAM" id="Phobius"/>
    </source>
</evidence>
<keyword evidence="1" id="KW-0812">Transmembrane</keyword>
<dbReference type="RefSeq" id="WP_119702235.1">
    <property type="nucleotide sequence ID" value="NZ_JBHSOI010000001.1"/>
</dbReference>
<protein>
    <submittedName>
        <fullName evidence="2">Uncharacterized protein</fullName>
    </submittedName>
</protein>
<dbReference type="Proteomes" id="UP000265581">
    <property type="component" value="Unassembled WGS sequence"/>
</dbReference>
<evidence type="ECO:0000313" key="2">
    <source>
        <dbReference type="EMBL" id="REK72100.1"/>
    </source>
</evidence>
<comment type="caution">
    <text evidence="2">The sequence shown here is derived from an EMBL/GenBank/DDBJ whole genome shotgun (WGS) entry which is preliminary data.</text>
</comment>
<sequence>MLVRRFHAARAVIVSLLWCGGLRLVIGPVVALPFGPVVAPVWLFAIFGAAMICLPIVSSRLVTCEGQAVRSGRRLRAGRAAAFTVVYGVALSTFAAGRLTVALLVVALACAGLCLVLAAVLGDAAVVVVLAVGLVVVFASTYPWFAQPLAAAGSCSLGMATALVALGAVASVAGRG</sequence>
<keyword evidence="1" id="KW-1133">Transmembrane helix</keyword>
<proteinExistence type="predicted"/>
<feature type="transmembrane region" description="Helical" evidence="1">
    <location>
        <begin position="126"/>
        <end position="145"/>
    </location>
</feature>
<feature type="transmembrane region" description="Helical" evidence="1">
    <location>
        <begin position="101"/>
        <end position="121"/>
    </location>
</feature>
<organism evidence="2 3">
    <name type="scientific">Aeromicrobium endophyticum</name>
    <dbReference type="NCBI Taxonomy" id="2292704"/>
    <lineage>
        <taxon>Bacteria</taxon>
        <taxon>Bacillati</taxon>
        <taxon>Actinomycetota</taxon>
        <taxon>Actinomycetes</taxon>
        <taxon>Propionibacteriales</taxon>
        <taxon>Nocardioidaceae</taxon>
        <taxon>Aeromicrobium</taxon>
    </lineage>
</organism>
<evidence type="ECO:0000313" key="3">
    <source>
        <dbReference type="Proteomes" id="UP000265581"/>
    </source>
</evidence>
<reference evidence="2 3" key="1">
    <citation type="submission" date="2018-08" db="EMBL/GenBank/DDBJ databases">
        <title>Aeromicrobium sp. M2KJ-4, whole genome shotgun sequence.</title>
        <authorList>
            <person name="Tuo L."/>
        </authorList>
    </citation>
    <scope>NUCLEOTIDE SEQUENCE [LARGE SCALE GENOMIC DNA]</scope>
    <source>
        <strain evidence="2 3">M2KJ-4</strain>
    </source>
</reference>
<feature type="transmembrane region" description="Helical" evidence="1">
    <location>
        <begin position="41"/>
        <end position="63"/>
    </location>
</feature>
<dbReference type="AlphaFoldDB" id="A0A371P9E2"/>
<keyword evidence="3" id="KW-1185">Reference proteome</keyword>
<keyword evidence="1" id="KW-0472">Membrane</keyword>